<dbReference type="Proteomes" id="UP001596042">
    <property type="component" value="Unassembled WGS sequence"/>
</dbReference>
<name>A0ABV9H4H6_9HYPH</name>
<dbReference type="EMBL" id="JBHSEL010000031">
    <property type="protein sequence ID" value="MFC4624244.1"/>
    <property type="molecule type" value="Genomic_DNA"/>
</dbReference>
<evidence type="ECO:0000313" key="3">
    <source>
        <dbReference type="Proteomes" id="UP001596042"/>
    </source>
</evidence>
<dbReference type="InterPro" id="IPR025484">
    <property type="entry name" value="DUF4376"/>
</dbReference>
<gene>
    <name evidence="2" type="ORF">ACFO1V_03210</name>
</gene>
<organism evidence="2 3">
    <name type="scientific">Daeguia caeni</name>
    <dbReference type="NCBI Taxonomy" id="439612"/>
    <lineage>
        <taxon>Bacteria</taxon>
        <taxon>Pseudomonadati</taxon>
        <taxon>Pseudomonadota</taxon>
        <taxon>Alphaproteobacteria</taxon>
        <taxon>Hyphomicrobiales</taxon>
        <taxon>Brucellaceae</taxon>
        <taxon>Daeguia</taxon>
    </lineage>
</organism>
<keyword evidence="3" id="KW-1185">Reference proteome</keyword>
<reference evidence="3" key="1">
    <citation type="journal article" date="2019" name="Int. J. Syst. Evol. Microbiol.">
        <title>The Global Catalogue of Microorganisms (GCM) 10K type strain sequencing project: providing services to taxonomists for standard genome sequencing and annotation.</title>
        <authorList>
            <consortium name="The Broad Institute Genomics Platform"/>
            <consortium name="The Broad Institute Genome Sequencing Center for Infectious Disease"/>
            <person name="Wu L."/>
            <person name="Ma J."/>
        </authorList>
    </citation>
    <scope>NUCLEOTIDE SEQUENCE [LARGE SCALE GENOMIC DNA]</scope>
    <source>
        <strain evidence="3">CGMCC 1.15731</strain>
    </source>
</reference>
<comment type="caution">
    <text evidence="2">The sequence shown here is derived from an EMBL/GenBank/DDBJ whole genome shotgun (WGS) entry which is preliminary data.</text>
</comment>
<evidence type="ECO:0000313" key="2">
    <source>
        <dbReference type="EMBL" id="MFC4624244.1"/>
    </source>
</evidence>
<dbReference type="Pfam" id="PF14301">
    <property type="entry name" value="DUF4376"/>
    <property type="match status" value="1"/>
</dbReference>
<sequence>MIEKVYRATFTTDGIPTGFYPSDVWPTGYPENAVEITEDQYTELLEYQGMRRYIDGEVVAYAPPPPPITPDDVDAERDRRIAGGFIFGGVFYQTRPEDLENIAGASTAALAAIMNGAAPGDYRWHGSDTDFVWIAADNSTHAMDAQTLFAFGQAAMAHKQAHIFAARALKDQDPIPADYTDDKYWPIAEEPEAE</sequence>
<feature type="domain" description="DUF4376" evidence="1">
    <location>
        <begin position="71"/>
        <end position="172"/>
    </location>
</feature>
<proteinExistence type="predicted"/>
<accession>A0ABV9H4H6</accession>
<evidence type="ECO:0000259" key="1">
    <source>
        <dbReference type="Pfam" id="PF14301"/>
    </source>
</evidence>
<dbReference type="RefSeq" id="WP_374832987.1">
    <property type="nucleotide sequence ID" value="NZ_JBHEEZ010000020.1"/>
</dbReference>
<protein>
    <recommendedName>
        <fullName evidence="1">DUF4376 domain-containing protein</fullName>
    </recommendedName>
</protein>